<feature type="region of interest" description="Disordered" evidence="1">
    <location>
        <begin position="296"/>
        <end position="315"/>
    </location>
</feature>
<dbReference type="Pfam" id="PF09469">
    <property type="entry name" value="Cobl"/>
    <property type="match status" value="1"/>
</dbReference>
<dbReference type="GO" id="GO:0003785">
    <property type="term" value="F:actin monomer binding"/>
    <property type="evidence" value="ECO:0007669"/>
    <property type="project" value="InterPro"/>
</dbReference>
<reference evidence="3" key="1">
    <citation type="submission" date="2019-06" db="EMBL/GenBank/DDBJ databases">
        <authorList>
            <consortium name="Wellcome Sanger Institute Data Sharing"/>
        </authorList>
    </citation>
    <scope>NUCLEOTIDE SEQUENCE [LARGE SCALE GENOMIC DNA]</scope>
</reference>
<dbReference type="PANTHER" id="PTHR21557">
    <property type="entry name" value="CORDON-BLEU"/>
    <property type="match status" value="1"/>
</dbReference>
<dbReference type="InParanoid" id="A0A672INZ7"/>
<reference evidence="3" key="3">
    <citation type="submission" date="2025-09" db="UniProtKB">
        <authorList>
            <consortium name="Ensembl"/>
        </authorList>
    </citation>
    <scope>IDENTIFICATION</scope>
</reference>
<reference evidence="3" key="2">
    <citation type="submission" date="2025-08" db="UniProtKB">
        <authorList>
            <consortium name="Ensembl"/>
        </authorList>
    </citation>
    <scope>IDENTIFICATION</scope>
</reference>
<evidence type="ECO:0000259" key="2">
    <source>
        <dbReference type="Pfam" id="PF09469"/>
    </source>
</evidence>
<evidence type="ECO:0000256" key="1">
    <source>
        <dbReference type="SAM" id="MobiDB-lite"/>
    </source>
</evidence>
<sequence length="382" mass="41639">MKTLLTSKHRLFVKALPLGNGVIIQNITPRRFPTYKAPSPPALKKLDSPGFSQWYPGNPCLTMDQKENLIDKELSLTVVLPGGVEKTTVVHGSKPLMDLLVTLCAKYHLNPSSHTLELVTTSRNNVKLKPNALIGTLDAERIILKHKGEDKNKKTGPQMPEATVRMVINYKKTQKTILRVNPRVALAELLPAICEKCEFDMETTVLLRDVQSLAPLDLSSSLNDYAIREVYARDTKGKHCTIQRSNLDACCRKCSIPTTASAPASPVLVSKPRPLSMALPSSNSSQFSFSAISADVPKKRRAPQPPVPGSASPPSEVVECDFCVFVRGSSAESSLKKTKRKAPPPPTTPSSVVPPSDPQDENLQVKGLPLVSLAEATLTREL</sequence>
<dbReference type="PANTHER" id="PTHR21557:SF2">
    <property type="entry name" value="CORDON-BLEU PROTEIN-LIKE 1"/>
    <property type="match status" value="1"/>
</dbReference>
<dbReference type="Gene3D" id="3.10.20.90">
    <property type="entry name" value="Phosphatidylinositol 3-kinase Catalytic Subunit, Chain A, domain 1"/>
    <property type="match status" value="1"/>
</dbReference>
<dbReference type="OMA" id="CTRHTAD"/>
<feature type="domain" description="Cordon-bleu ubiquitin-like" evidence="2">
    <location>
        <begin position="153"/>
        <end position="242"/>
    </location>
</feature>
<feature type="region of interest" description="Disordered" evidence="1">
    <location>
        <begin position="330"/>
        <end position="368"/>
    </location>
</feature>
<dbReference type="AlphaFoldDB" id="A0A672INZ7"/>
<evidence type="ECO:0000313" key="3">
    <source>
        <dbReference type="Ensembl" id="ENSSFAP00005042575.1"/>
    </source>
</evidence>
<protein>
    <recommendedName>
        <fullName evidence="2">Cordon-bleu ubiquitin-like domain-containing protein</fullName>
    </recommendedName>
</protein>
<evidence type="ECO:0000313" key="4">
    <source>
        <dbReference type="Proteomes" id="UP000472267"/>
    </source>
</evidence>
<dbReference type="InterPro" id="IPR019025">
    <property type="entry name" value="Cordon-bleu_ubiquitin_domain"/>
</dbReference>
<dbReference type="Proteomes" id="UP000472267">
    <property type="component" value="Chromosome 16"/>
</dbReference>
<name>A0A672INZ7_SALFA</name>
<dbReference type="InterPro" id="IPR039895">
    <property type="entry name" value="COBL-like"/>
</dbReference>
<accession>A0A672INZ7</accession>
<dbReference type="Ensembl" id="ENSSFAT00005044115.1">
    <property type="protein sequence ID" value="ENSSFAP00005042575.1"/>
    <property type="gene ID" value="ENSSFAG00005021124.1"/>
</dbReference>
<proteinExistence type="predicted"/>
<organism evidence="3 4">
    <name type="scientific">Salarias fasciatus</name>
    <name type="common">Jewelled blenny</name>
    <name type="synonym">Blennius fasciatus</name>
    <dbReference type="NCBI Taxonomy" id="181472"/>
    <lineage>
        <taxon>Eukaryota</taxon>
        <taxon>Metazoa</taxon>
        <taxon>Chordata</taxon>
        <taxon>Craniata</taxon>
        <taxon>Vertebrata</taxon>
        <taxon>Euteleostomi</taxon>
        <taxon>Actinopterygii</taxon>
        <taxon>Neopterygii</taxon>
        <taxon>Teleostei</taxon>
        <taxon>Neoteleostei</taxon>
        <taxon>Acanthomorphata</taxon>
        <taxon>Ovalentaria</taxon>
        <taxon>Blenniimorphae</taxon>
        <taxon>Blenniiformes</taxon>
        <taxon>Blennioidei</taxon>
        <taxon>Blenniidae</taxon>
        <taxon>Salariinae</taxon>
        <taxon>Salarias</taxon>
    </lineage>
</organism>
<keyword evidence="4" id="KW-1185">Reference proteome</keyword>